<feature type="compositionally biased region" description="Low complexity" evidence="1">
    <location>
        <begin position="507"/>
        <end position="521"/>
    </location>
</feature>
<name>A0A1Q9DX14_SYMMI</name>
<keyword evidence="4" id="KW-1185">Reference proteome</keyword>
<feature type="compositionally biased region" description="Low complexity" evidence="1">
    <location>
        <begin position="959"/>
        <end position="969"/>
    </location>
</feature>
<feature type="compositionally biased region" description="Basic residues" evidence="1">
    <location>
        <begin position="918"/>
        <end position="928"/>
    </location>
</feature>
<feature type="compositionally biased region" description="Polar residues" evidence="1">
    <location>
        <begin position="809"/>
        <end position="818"/>
    </location>
</feature>
<reference evidence="3 4" key="1">
    <citation type="submission" date="2016-02" db="EMBL/GenBank/DDBJ databases">
        <title>Genome analysis of coral dinoflagellate symbionts highlights evolutionary adaptations to a symbiotic lifestyle.</title>
        <authorList>
            <person name="Aranda M."/>
            <person name="Li Y."/>
            <person name="Liew Y.J."/>
            <person name="Baumgarten S."/>
            <person name="Simakov O."/>
            <person name="Wilson M."/>
            <person name="Piel J."/>
            <person name="Ashoor H."/>
            <person name="Bougouffa S."/>
            <person name="Bajic V.B."/>
            <person name="Ryu T."/>
            <person name="Ravasi T."/>
            <person name="Bayer T."/>
            <person name="Micklem G."/>
            <person name="Kim H."/>
            <person name="Bhak J."/>
            <person name="Lajeunesse T.C."/>
            <person name="Voolstra C.R."/>
        </authorList>
    </citation>
    <scope>NUCLEOTIDE SEQUENCE [LARGE SCALE GENOMIC DNA]</scope>
    <source>
        <strain evidence="3 4">CCMP2467</strain>
    </source>
</reference>
<feature type="compositionally biased region" description="Acidic residues" evidence="1">
    <location>
        <begin position="462"/>
        <end position="471"/>
    </location>
</feature>
<protein>
    <recommendedName>
        <fullName evidence="2">Endonuclease/exonuclease/phosphatase domain-containing protein</fullName>
    </recommendedName>
</protein>
<feature type="compositionally biased region" description="Low complexity" evidence="1">
    <location>
        <begin position="1095"/>
        <end position="1121"/>
    </location>
</feature>
<dbReference type="EMBL" id="LSRX01000353">
    <property type="protein sequence ID" value="OLP99688.1"/>
    <property type="molecule type" value="Genomic_DNA"/>
</dbReference>
<sequence>MSSRPTFQDRPHEQLLLENFLKPETSVEPAMGTVSNLEQEHLLAVQKFLAGEDDDAEEEELDCKGTPTSFVDLADAISTTIDFESPPGAPVASDSSSSSKLILEELITPSTSYQANADDGTVRAKLLAQALRPFPKALYPEDWIKITFLIQSSIRDLYAAGRQSTVSAVQERMRHYGAQEHLVVNVTRYCAELSAVFSLWAPPGHGELCILFVSGTTGASAQTAAVPWREADLDGIRAYCPELPEEELSFLQADVLSVYKEDVPSFTESGQFFGCGVLRPCDAEPKQLAHHLLVPKASRPPLYFVPEAALGAFTFWLSLYSGIFAGLLRTRMFVEGYTWQGKPHPLAAVHTKCAHQSQHASHRLKLQPLAKQMFSSSMLSELQLPAGGKHVDLETMDCLLCSLHLSGCGFLVQVRGVLAWHSLEESSPVTQGRAALWGLWSPARFRPRLLPPPLSSTAYEEASSELEDDPEGATGQVIPATRSVVAKASVPPPPPPPVPHSGDHGSTEASTAKAAPIAATASVGPKPGPCAVPLRSGPPIPSPATPFNDFLATSGTSEGVHIFVPGPKISSPFANSWRLIMSGASDSSGAFDSSDLEREHLSTLDAQGRRGGTGAETAHSSPRPVVSGERRLIASTVRHSETQETSMVTAVSDTVAPTWEQGMPTDAELEQAALLAETFHGRQESTGVVNIVLTLRLQTLPRSLCLLDRCAALTYCTAGYSALSHAVFQLCPPRNCACISAVTSLLQLLPAAYPSTLPDVHPSNICFGSCDSPMCQLWWDPLAVAWSCWPSPSPPVWMGKAQRQRRQSTRPGQLNRALSRSDETRDFSSTTPPTDEPEVLEEQDHSSTALTPSEKALFGYVTWSTSQPPPMTVFVRPYLKALTDSTAKRSGQPTTGDDVPVVDVVPSPSTPPLDVPHGKKRGRSRRVSSRSASLERGRSSRTAVDPRGRSPLPRRRGAKAGAMAGAMARSEMPSRNLGFSKDGEPYLLPKPKRYPLRRPDPIDVEVAPPVTVKDDEVKTKDKTQPPKQTQQITQTRTKQIKQAQRIQKQTKQTQQKASSPATAGGSTTTPRLRKFRTPKSALKYTAVTRKPLGPSPSRGAAPRPSSDNAVSLVDLSTSVDSPETRRPLHQAQPAARDPRVGKRLRTAAPLASSPASLVSVTDAPSLVAEPGDLIESLLKAPMAACSDTLPPTPSEGAGSLETSQAAAVLSSTSTSVRKSAALPTDYFYSEAGPLATAKRPRCKGIWFIPEPDDTLDAPKTSKGDDLSVSSRAYKEWSAVEQSLRLCYGLQLREVSPSSCSHAVGAAQCGTHCSAETSNSRLRSDALTSGHGRPTSCHRLKLVTLNVGGLSQMAYAELLQHLQSLPQQAKPDVLLLQETRWREHSEYSTAGWHIIGSANVSPQAGGVAILVADHLCTAEHILHTSPIPGRILHARLALGGATVDIVNVYQKIAVSSLQSTEKGHQPGTTNRGIRREVWTVLRRLIRGLPHRHVVVVAGDFNTPVKSVNSRVGARADILSSTPPADQGELLDLIHDCDLLHLNSWTRFAKHTFRHGEHASLIDHIFVRHSLGDTISRRSGPISWQLFPWRSGGRHSPVCASIQVPHISALFKRSGPKLRVLDKVTLAQACRNDADPRIWALRNRVGAWLHAHQDATVEAVNAELHSTALDLFPGKLQHGRIVPWQSEQVGMAVRTMWAAYRTWRSTAKACSKHIWRAWAAYSKFCKAHRAFRRSTRQAKTAWFKHQVEVMEASARKGDTRALFQLAARFGPKQKRRKLQLRSEDGGILSHAEQADVLHKFYKNLYCTEAPDTHAQILDSLMNSTLPACPFACLSLDTIPQALQHLSPHKAAPSHLAHTSVWIACSDVVSPWLTRFLQTTQQIPQLWKDTWLSLLPKVATPTLPRQLRPLGISEISGRVVCGLIQDQLRSYVETFLSTEPQFAYMANRSTDQALLRVLLHCTEGAIQLSLDLTQAFDRLEWGLISDALVAASVPVELYSLIILWHRSLYYHLKVVDATAAVPVQRGVRITFAKVAALPWTHNFVLGALSLLLSTVALWPLVHVLQMPQYLQPSHCTLPRFLPCICQDLDPFHNLPIPPGKSWLGLSSVLPSLPVWMFYSVPSPQAGKACFWMSLYVTNSDTTARAAASGVLLLLV</sequence>
<feature type="region of interest" description="Disordered" evidence="1">
    <location>
        <begin position="485"/>
        <end position="551"/>
    </location>
</feature>
<feature type="region of interest" description="Disordered" evidence="1">
    <location>
        <begin position="885"/>
        <end position="1159"/>
    </location>
</feature>
<dbReference type="OrthoDB" id="435043at2759"/>
<dbReference type="InterPro" id="IPR036691">
    <property type="entry name" value="Endo/exonu/phosph_ase_sf"/>
</dbReference>
<feature type="region of interest" description="Disordered" evidence="1">
    <location>
        <begin position="799"/>
        <end position="849"/>
    </location>
</feature>
<dbReference type="SUPFAM" id="SSF56219">
    <property type="entry name" value="DNase I-like"/>
    <property type="match status" value="1"/>
</dbReference>
<accession>A0A1Q9DX14</accession>
<dbReference type="Gene3D" id="3.60.10.10">
    <property type="entry name" value="Endonuclease/exonuclease/phosphatase"/>
    <property type="match status" value="1"/>
</dbReference>
<feature type="compositionally biased region" description="Basic and acidic residues" evidence="1">
    <location>
        <begin position="933"/>
        <end position="948"/>
    </location>
</feature>
<proteinExistence type="predicted"/>
<feature type="region of interest" description="Disordered" evidence="1">
    <location>
        <begin position="456"/>
        <end position="475"/>
    </location>
</feature>
<dbReference type="GO" id="GO:0003824">
    <property type="term" value="F:catalytic activity"/>
    <property type="evidence" value="ECO:0007669"/>
    <property type="project" value="InterPro"/>
</dbReference>
<feature type="compositionally biased region" description="Basic and acidic residues" evidence="1">
    <location>
        <begin position="1012"/>
        <end position="1024"/>
    </location>
</feature>
<feature type="compositionally biased region" description="Pro residues" evidence="1">
    <location>
        <begin position="526"/>
        <end position="544"/>
    </location>
</feature>
<evidence type="ECO:0000313" key="3">
    <source>
        <dbReference type="EMBL" id="OLP99688.1"/>
    </source>
</evidence>
<comment type="caution">
    <text evidence="3">The sequence shown here is derived from an EMBL/GenBank/DDBJ whole genome shotgun (WGS) entry which is preliminary data.</text>
</comment>
<evidence type="ECO:0000313" key="4">
    <source>
        <dbReference type="Proteomes" id="UP000186817"/>
    </source>
</evidence>
<dbReference type="Pfam" id="PF03372">
    <property type="entry name" value="Exo_endo_phos"/>
    <property type="match status" value="1"/>
</dbReference>
<feature type="compositionally biased region" description="Pro residues" evidence="1">
    <location>
        <begin position="490"/>
        <end position="499"/>
    </location>
</feature>
<dbReference type="Proteomes" id="UP000186817">
    <property type="component" value="Unassembled WGS sequence"/>
</dbReference>
<evidence type="ECO:0000259" key="2">
    <source>
        <dbReference type="Pfam" id="PF03372"/>
    </source>
</evidence>
<feature type="compositionally biased region" description="Low complexity" evidence="1">
    <location>
        <begin position="1147"/>
        <end position="1159"/>
    </location>
</feature>
<feature type="compositionally biased region" description="Low complexity" evidence="1">
    <location>
        <begin position="1025"/>
        <end position="1070"/>
    </location>
</feature>
<feature type="region of interest" description="Disordered" evidence="1">
    <location>
        <begin position="605"/>
        <end position="629"/>
    </location>
</feature>
<dbReference type="InterPro" id="IPR005135">
    <property type="entry name" value="Endo/exonuclease/phosphatase"/>
</dbReference>
<organism evidence="3 4">
    <name type="scientific">Symbiodinium microadriaticum</name>
    <name type="common">Dinoflagellate</name>
    <name type="synonym">Zooxanthella microadriatica</name>
    <dbReference type="NCBI Taxonomy" id="2951"/>
    <lineage>
        <taxon>Eukaryota</taxon>
        <taxon>Sar</taxon>
        <taxon>Alveolata</taxon>
        <taxon>Dinophyceae</taxon>
        <taxon>Suessiales</taxon>
        <taxon>Symbiodiniaceae</taxon>
        <taxon>Symbiodinium</taxon>
    </lineage>
</organism>
<evidence type="ECO:0000256" key="1">
    <source>
        <dbReference type="SAM" id="MobiDB-lite"/>
    </source>
</evidence>
<feature type="domain" description="Endonuclease/exonuclease/phosphatase" evidence="2">
    <location>
        <begin position="1342"/>
        <end position="1569"/>
    </location>
</feature>
<feature type="compositionally biased region" description="Low complexity" evidence="1">
    <location>
        <begin position="897"/>
        <end position="907"/>
    </location>
</feature>
<feature type="compositionally biased region" description="Polar residues" evidence="1">
    <location>
        <begin position="885"/>
        <end position="895"/>
    </location>
</feature>
<gene>
    <name evidence="3" type="ORF">AK812_SmicGene17745</name>
</gene>